<dbReference type="AlphaFoldDB" id="A0A3D8SG06"/>
<keyword evidence="2" id="KW-0560">Oxidoreductase</keyword>
<dbReference type="Proteomes" id="UP000256645">
    <property type="component" value="Unassembled WGS sequence"/>
</dbReference>
<comment type="caution">
    <text evidence="6">The sequence shown here is derived from an EMBL/GenBank/DDBJ whole genome shotgun (WGS) entry which is preliminary data.</text>
</comment>
<feature type="chain" id="PRO_5017722304" description="Tyrosinase copper-binding domain-containing protein" evidence="3">
    <location>
        <begin position="28"/>
        <end position="367"/>
    </location>
</feature>
<reference evidence="6 7" key="1">
    <citation type="journal article" date="2018" name="IMA Fungus">
        <title>IMA Genome-F 9: Draft genome sequence of Annulohypoxylon stygium, Aspergillus mulundensis, Berkeleyomyces basicola (syn. Thielaviopsis basicola), Ceratocystis smalleyi, two Cercospora beticola strains, Coleophoma cylindrospora, Fusarium fracticaudum, Phialophora cf. hyalina, and Morchella septimelata.</title>
        <authorList>
            <person name="Wingfield B.D."/>
            <person name="Bills G.F."/>
            <person name="Dong Y."/>
            <person name="Huang W."/>
            <person name="Nel W.J."/>
            <person name="Swalarsk-Parry B.S."/>
            <person name="Vaghefi N."/>
            <person name="Wilken P.M."/>
            <person name="An Z."/>
            <person name="de Beer Z.W."/>
            <person name="De Vos L."/>
            <person name="Chen L."/>
            <person name="Duong T.A."/>
            <person name="Gao Y."/>
            <person name="Hammerbacher A."/>
            <person name="Kikkert J.R."/>
            <person name="Li Y."/>
            <person name="Li H."/>
            <person name="Li K."/>
            <person name="Li Q."/>
            <person name="Liu X."/>
            <person name="Ma X."/>
            <person name="Naidoo K."/>
            <person name="Pethybridge S.J."/>
            <person name="Sun J."/>
            <person name="Steenkamp E.T."/>
            <person name="van der Nest M.A."/>
            <person name="van Wyk S."/>
            <person name="Wingfield M.J."/>
            <person name="Xiong C."/>
            <person name="Yue Q."/>
            <person name="Zhang X."/>
        </authorList>
    </citation>
    <scope>NUCLEOTIDE SEQUENCE [LARGE SCALE GENOMIC DNA]</scope>
    <source>
        <strain evidence="6 7">BP6252</strain>
    </source>
</reference>
<feature type="domain" description="Tyrosinase copper-binding" evidence="4">
    <location>
        <begin position="100"/>
        <end position="117"/>
    </location>
</feature>
<evidence type="ECO:0000256" key="2">
    <source>
        <dbReference type="ARBA" id="ARBA00023002"/>
    </source>
</evidence>
<keyword evidence="7" id="KW-1185">Reference proteome</keyword>
<dbReference type="Pfam" id="PF00264">
    <property type="entry name" value="Tyrosinase"/>
    <property type="match status" value="1"/>
</dbReference>
<dbReference type="GO" id="GO:0016491">
    <property type="term" value="F:oxidoreductase activity"/>
    <property type="evidence" value="ECO:0007669"/>
    <property type="project" value="UniProtKB-KW"/>
</dbReference>
<organism evidence="6 7">
    <name type="scientific">Coleophoma cylindrospora</name>
    <dbReference type="NCBI Taxonomy" id="1849047"/>
    <lineage>
        <taxon>Eukaryota</taxon>
        <taxon>Fungi</taxon>
        <taxon>Dikarya</taxon>
        <taxon>Ascomycota</taxon>
        <taxon>Pezizomycotina</taxon>
        <taxon>Leotiomycetes</taxon>
        <taxon>Helotiales</taxon>
        <taxon>Dermateaceae</taxon>
        <taxon>Coleophoma</taxon>
    </lineage>
</organism>
<dbReference type="PROSITE" id="PS00497">
    <property type="entry name" value="TYROSINASE_1"/>
    <property type="match status" value="1"/>
</dbReference>
<feature type="domain" description="Tyrosinase copper-binding" evidence="5">
    <location>
        <begin position="290"/>
        <end position="301"/>
    </location>
</feature>
<dbReference type="PROSITE" id="PS00498">
    <property type="entry name" value="TYROSINASE_2"/>
    <property type="match status" value="1"/>
</dbReference>
<protein>
    <recommendedName>
        <fullName evidence="4 5">Tyrosinase copper-binding domain-containing protein</fullName>
    </recommendedName>
</protein>
<evidence type="ECO:0000256" key="1">
    <source>
        <dbReference type="ARBA" id="ARBA00022723"/>
    </source>
</evidence>
<accession>A0A3D8SG06</accession>
<dbReference type="EMBL" id="PDLM01000002">
    <property type="protein sequence ID" value="RDW85203.1"/>
    <property type="molecule type" value="Genomic_DNA"/>
</dbReference>
<evidence type="ECO:0000259" key="5">
    <source>
        <dbReference type="PROSITE" id="PS00498"/>
    </source>
</evidence>
<evidence type="ECO:0000313" key="6">
    <source>
        <dbReference type="EMBL" id="RDW85203.1"/>
    </source>
</evidence>
<dbReference type="PANTHER" id="PTHR11474">
    <property type="entry name" value="TYROSINASE FAMILY MEMBER"/>
    <property type="match status" value="1"/>
</dbReference>
<evidence type="ECO:0000259" key="4">
    <source>
        <dbReference type="PROSITE" id="PS00497"/>
    </source>
</evidence>
<dbReference type="InterPro" id="IPR002227">
    <property type="entry name" value="Tyrosinase_Cu-bd"/>
</dbReference>
<evidence type="ECO:0000256" key="3">
    <source>
        <dbReference type="SAM" id="SignalP"/>
    </source>
</evidence>
<dbReference type="InterPro" id="IPR008922">
    <property type="entry name" value="Di-copper_centre_dom_sf"/>
</dbReference>
<dbReference type="OrthoDB" id="6132182at2759"/>
<dbReference type="GO" id="GO:0046872">
    <property type="term" value="F:metal ion binding"/>
    <property type="evidence" value="ECO:0007669"/>
    <property type="project" value="UniProtKB-KW"/>
</dbReference>
<keyword evidence="1" id="KW-0479">Metal-binding</keyword>
<gene>
    <name evidence="6" type="ORF">BP6252_02793</name>
</gene>
<dbReference type="InterPro" id="IPR050316">
    <property type="entry name" value="Tyrosinase/Hemocyanin"/>
</dbReference>
<dbReference type="STRING" id="1849047.A0A3D8SG06"/>
<dbReference type="SUPFAM" id="SSF48056">
    <property type="entry name" value="Di-copper centre-containing domain"/>
    <property type="match status" value="1"/>
</dbReference>
<keyword evidence="3" id="KW-0732">Signal</keyword>
<evidence type="ECO:0000313" key="7">
    <source>
        <dbReference type="Proteomes" id="UP000256645"/>
    </source>
</evidence>
<proteinExistence type="predicted"/>
<sequence length="367" mass="40636">MKSSSFLTKALTFGISITFLLSSGAAAINLPDQVSSRQCRSYAIRKEWSSLSAVERRTYIDAVLCLQSQPSKLPAGLVPGAISRFDDFVATHINNTLGIHLNGKFLSWHRQFVFLYEKALQQECGYKGTQPYWNWALYLDSPYKLEESLLFDGSNTSMSNNGVYDPSLAPIVVGGGAVLPRGNGGGCVTAGPFVNHTVRLGPFPFELVFTGKVPSNWTVANPRCMQRDLSIAINELYNNASSVAYLMQQTKTITEFQGNMSGADVHAGVHGGGHYILGGSGLDFFASPNDPMFWLHHGMIDKVWSDWQSEDPTQRTWALNGTDTIFDPPGATEITLDYEQTWGYLSAARPTWQMLRVGYEGFCYRYE</sequence>
<dbReference type="PRINTS" id="PR00092">
    <property type="entry name" value="TYROSINASE"/>
</dbReference>
<feature type="signal peptide" evidence="3">
    <location>
        <begin position="1"/>
        <end position="27"/>
    </location>
</feature>
<dbReference type="PANTHER" id="PTHR11474:SF125">
    <property type="entry name" value="N-ACETYL-6-HYDROXYTRYPTOPHAN OXIDASE IVOB-RELATED"/>
    <property type="match status" value="1"/>
</dbReference>
<name>A0A3D8SG06_9HELO</name>
<dbReference type="Gene3D" id="1.10.1280.10">
    <property type="entry name" value="Di-copper center containing domain from catechol oxidase"/>
    <property type="match status" value="1"/>
</dbReference>